<proteinExistence type="predicted"/>
<evidence type="ECO:0000313" key="1">
    <source>
        <dbReference type="EMBL" id="BCU56028.1"/>
    </source>
</evidence>
<sequence length="93" mass="10435">MSDPKTITLKHSTDVVESKIFIETNADGVVTIATNNEAYETFNFVFLNSSPLVSYNNDEIIVSGMQRTKVASITLSKQKAYDFYQSLKGIFEE</sequence>
<evidence type="ECO:0000313" key="2">
    <source>
        <dbReference type="Proteomes" id="UP000682928"/>
    </source>
</evidence>
<organism evidence="1 2">
    <name type="scientific">Enterobacter kobei</name>
    <dbReference type="NCBI Taxonomy" id="208224"/>
    <lineage>
        <taxon>Bacteria</taxon>
        <taxon>Pseudomonadati</taxon>
        <taxon>Pseudomonadota</taxon>
        <taxon>Gammaproteobacteria</taxon>
        <taxon>Enterobacterales</taxon>
        <taxon>Enterobacteriaceae</taxon>
        <taxon>Enterobacter</taxon>
        <taxon>Enterobacter cloacae complex</taxon>
    </lineage>
</organism>
<protein>
    <submittedName>
        <fullName evidence="1">Uncharacterized protein</fullName>
    </submittedName>
</protein>
<dbReference type="Proteomes" id="UP000682928">
    <property type="component" value="Chromosome"/>
</dbReference>
<accession>A0AA86IS70</accession>
<dbReference type="EMBL" id="AP024590">
    <property type="protein sequence ID" value="BCU56028.1"/>
    <property type="molecule type" value="Genomic_DNA"/>
</dbReference>
<gene>
    <name evidence="1" type="ORF">ENKO_26220</name>
</gene>
<dbReference type="AlphaFoldDB" id="A0AA86IS70"/>
<reference evidence="1" key="1">
    <citation type="submission" date="2021-04" db="EMBL/GenBank/DDBJ databases">
        <title>Difference and commonality of drug resistance evolution in various bacteria. and drug sensitivity profiles.</title>
        <authorList>
            <person name="Maeda T."/>
            <person name="Shibai A."/>
            <person name="Kawada K."/>
            <person name="Kotani H."/>
            <person name="Tarusawa Y."/>
            <person name="Tanabe K."/>
            <person name="Furusawa C."/>
        </authorList>
    </citation>
    <scope>NUCLEOTIDE SEQUENCE</scope>
    <source>
        <strain evidence="1">JCM 8580</strain>
    </source>
</reference>
<name>A0AA86IS70_9ENTR</name>
<dbReference type="RefSeq" id="WP_088219599.1">
    <property type="nucleotide sequence ID" value="NZ_AP024590.1"/>
</dbReference>